<dbReference type="InterPro" id="IPR036374">
    <property type="entry name" value="OxRdtase_Mopterin-bd_sf"/>
</dbReference>
<dbReference type="Proteomes" id="UP000672602">
    <property type="component" value="Unassembled WGS sequence"/>
</dbReference>
<dbReference type="PANTHER" id="PTHR43032:SF4">
    <property type="entry name" value="OXIDOREDUCTASE MOLYBDOPTERIN-BINDING DOMAIN-CONTAINING PROTEIN"/>
    <property type="match status" value="1"/>
</dbReference>
<keyword evidence="4" id="KW-1185">Reference proteome</keyword>
<feature type="domain" description="Oxidoreductase molybdopterin-binding" evidence="2">
    <location>
        <begin position="56"/>
        <end position="199"/>
    </location>
</feature>
<proteinExistence type="predicted"/>
<dbReference type="AlphaFoldDB" id="A0A8J7V1P3"/>
<evidence type="ECO:0000259" key="2">
    <source>
        <dbReference type="Pfam" id="PF00174"/>
    </source>
</evidence>
<protein>
    <submittedName>
        <fullName evidence="3">Sulfite oxidase-like oxidoreductase</fullName>
    </submittedName>
</protein>
<evidence type="ECO:0000313" key="3">
    <source>
        <dbReference type="EMBL" id="MBP5858001.1"/>
    </source>
</evidence>
<organism evidence="3 4">
    <name type="scientific">Marivibrio halodurans</name>
    <dbReference type="NCBI Taxonomy" id="2039722"/>
    <lineage>
        <taxon>Bacteria</taxon>
        <taxon>Pseudomonadati</taxon>
        <taxon>Pseudomonadota</taxon>
        <taxon>Alphaproteobacteria</taxon>
        <taxon>Rhodospirillales</taxon>
        <taxon>Rhodospirillaceae</taxon>
        <taxon>Marivibrio</taxon>
    </lineage>
</organism>
<name>A0A8J7V1P3_9PROT</name>
<dbReference type="PANTHER" id="PTHR43032">
    <property type="entry name" value="PROTEIN-METHIONINE-SULFOXIDE REDUCTASE"/>
    <property type="match status" value="1"/>
</dbReference>
<gene>
    <name evidence="3" type="ORF">KAJ83_13365</name>
</gene>
<evidence type="ECO:0000313" key="4">
    <source>
        <dbReference type="Proteomes" id="UP000672602"/>
    </source>
</evidence>
<dbReference type="Pfam" id="PF00174">
    <property type="entry name" value="Oxidored_molyb"/>
    <property type="match status" value="1"/>
</dbReference>
<reference evidence="3" key="1">
    <citation type="submission" date="2021-04" db="EMBL/GenBank/DDBJ databases">
        <authorList>
            <person name="Zhang D.-C."/>
        </authorList>
    </citation>
    <scope>NUCLEOTIDE SEQUENCE</scope>
    <source>
        <strain evidence="3">CGMCC 1.15697</strain>
    </source>
</reference>
<dbReference type="EMBL" id="JAGMWN010000006">
    <property type="protein sequence ID" value="MBP5858001.1"/>
    <property type="molecule type" value="Genomic_DNA"/>
</dbReference>
<dbReference type="InterPro" id="IPR000572">
    <property type="entry name" value="OxRdtase_Mopterin-bd_dom"/>
</dbReference>
<sequence length="218" mass="25130">MAENGEIKEKLVRSKEKWAEQGRLLTGTHGDPATDRLPPGQREVGQWPVLDLGIQPEVGRDEMRLTVDGLVENPVTLDWRGLQDLPAVSRVLDIHCVTAWSRFDNRFDGVAVESILKLVRPKDEARFVLFEAHDGYTTNLARSLFETEDAMLATHWEGEPLTREHGGPLRVVVPRQYFWKSPKWVKRITFAAEDKPGFWEVRGYHNEGDPWREERYSE</sequence>
<evidence type="ECO:0000256" key="1">
    <source>
        <dbReference type="SAM" id="MobiDB-lite"/>
    </source>
</evidence>
<accession>A0A8J7V1P3</accession>
<comment type="caution">
    <text evidence="3">The sequence shown here is derived from an EMBL/GenBank/DDBJ whole genome shotgun (WGS) entry which is preliminary data.</text>
</comment>
<dbReference type="Gene3D" id="3.90.420.10">
    <property type="entry name" value="Oxidoreductase, molybdopterin-binding domain"/>
    <property type="match status" value="1"/>
</dbReference>
<feature type="region of interest" description="Disordered" evidence="1">
    <location>
        <begin position="19"/>
        <end position="42"/>
    </location>
</feature>
<dbReference type="SUPFAM" id="SSF56524">
    <property type="entry name" value="Oxidoreductase molybdopterin-binding domain"/>
    <property type="match status" value="1"/>
</dbReference>
<dbReference type="CDD" id="cd02109">
    <property type="entry name" value="arch_bact_SO_family_Moco"/>
    <property type="match status" value="1"/>
</dbReference>
<dbReference type="RefSeq" id="WP_210682589.1">
    <property type="nucleotide sequence ID" value="NZ_JAGMWN010000006.1"/>
</dbReference>